<dbReference type="GO" id="GO:0016042">
    <property type="term" value="P:lipid catabolic process"/>
    <property type="evidence" value="ECO:0007669"/>
    <property type="project" value="InterPro"/>
</dbReference>
<feature type="disulfide bond" evidence="6">
    <location>
        <begin position="87"/>
        <end position="112"/>
    </location>
</feature>
<keyword evidence="11" id="KW-1185">Reference proteome</keyword>
<evidence type="ECO:0000256" key="4">
    <source>
        <dbReference type="PIRSR" id="PIRSR601211-1"/>
    </source>
</evidence>
<feature type="binding site" evidence="5">
    <location>
        <position position="57"/>
    </location>
    <ligand>
        <name>Ca(2+)</name>
        <dbReference type="ChEBI" id="CHEBI:29108"/>
    </ligand>
</feature>
<dbReference type="InterPro" id="IPR033113">
    <property type="entry name" value="PLA2_histidine"/>
</dbReference>
<comment type="caution">
    <text evidence="10">The sequence shown here is derived from an EMBL/GenBank/DDBJ whole genome shotgun (WGS) entry which is preliminary data.</text>
</comment>
<evidence type="ECO:0000313" key="11">
    <source>
        <dbReference type="Proteomes" id="UP001066276"/>
    </source>
</evidence>
<organism evidence="10 11">
    <name type="scientific">Pleurodeles waltl</name>
    <name type="common">Iberian ribbed newt</name>
    <dbReference type="NCBI Taxonomy" id="8319"/>
    <lineage>
        <taxon>Eukaryota</taxon>
        <taxon>Metazoa</taxon>
        <taxon>Chordata</taxon>
        <taxon>Craniata</taxon>
        <taxon>Vertebrata</taxon>
        <taxon>Euteleostomi</taxon>
        <taxon>Amphibia</taxon>
        <taxon>Batrachia</taxon>
        <taxon>Caudata</taxon>
        <taxon>Salamandroidea</taxon>
        <taxon>Salamandridae</taxon>
        <taxon>Pleurodelinae</taxon>
        <taxon>Pleurodeles</taxon>
    </lineage>
</organism>
<feature type="disulfide bond" evidence="6">
    <location>
        <begin position="54"/>
        <end position="147"/>
    </location>
</feature>
<name>A0AAV7QWQ7_PLEWA</name>
<dbReference type="EC" id="3.1.1.4" evidence="8"/>
<comment type="cofactor">
    <cofactor evidence="5">
        <name>Ca(2+)</name>
        <dbReference type="ChEBI" id="CHEBI:29108"/>
    </cofactor>
    <text evidence="5">Binds 1 Ca(2+) ion per subunit.</text>
</comment>
<feature type="disulfide bond" evidence="6">
    <location>
        <begin position="78"/>
        <end position="119"/>
    </location>
</feature>
<dbReference type="CDD" id="cd00125">
    <property type="entry name" value="PLA2c"/>
    <property type="match status" value="1"/>
</dbReference>
<comment type="similarity">
    <text evidence="7">Belongs to the phospholipase A2 family.</text>
</comment>
<dbReference type="GO" id="GO:0005576">
    <property type="term" value="C:extracellular region"/>
    <property type="evidence" value="ECO:0007669"/>
    <property type="project" value="UniProtKB-SubCell"/>
</dbReference>
<dbReference type="Gene3D" id="1.20.90.10">
    <property type="entry name" value="Phospholipase A2 domain"/>
    <property type="match status" value="1"/>
</dbReference>
<sequence>MSSEAGTKMAKLLLGVMSLACTVALGAGTAAQFNEMIKFTTYTYSLANYTNYGCHCGSNTLGVPVDETDWCCHEHACCYNQAQMMGCIPETTHYRFYAYEDKIKCIKTPNKCDKEVCECDEEAADCFRKRLDTYNLHFRNMTASASCRGPRPFC</sequence>
<feature type="chain" id="PRO_5043090980" description="Phospholipase A2" evidence="8">
    <location>
        <begin position="27"/>
        <end position="154"/>
    </location>
</feature>
<dbReference type="FunFam" id="1.20.90.10:FF:000001">
    <property type="entry name" value="Basic phospholipase A2 homolog"/>
    <property type="match status" value="1"/>
</dbReference>
<evidence type="ECO:0000256" key="3">
    <source>
        <dbReference type="ARBA" id="ARBA00023157"/>
    </source>
</evidence>
<protein>
    <recommendedName>
        <fullName evidence="8">Phospholipase A2</fullName>
        <ecNumber evidence="8">3.1.1.4</ecNumber>
    </recommendedName>
</protein>
<dbReference type="InterPro" id="IPR016090">
    <property type="entry name" value="PLA2-like_dom"/>
</dbReference>
<evidence type="ECO:0000256" key="8">
    <source>
        <dbReference type="RuleBase" id="RU361236"/>
    </source>
</evidence>
<keyword evidence="8" id="KW-0443">Lipid metabolism</keyword>
<evidence type="ECO:0000259" key="9">
    <source>
        <dbReference type="SMART" id="SM00085"/>
    </source>
</evidence>
<keyword evidence="5 8" id="KW-0106">Calcium</keyword>
<dbReference type="Proteomes" id="UP001066276">
    <property type="component" value="Chromosome 6"/>
</dbReference>
<dbReference type="InterPro" id="IPR001211">
    <property type="entry name" value="PLA2"/>
</dbReference>
<dbReference type="GO" id="GO:0050482">
    <property type="term" value="P:arachidonate secretion"/>
    <property type="evidence" value="ECO:0007669"/>
    <property type="project" value="InterPro"/>
</dbReference>
<evidence type="ECO:0000256" key="5">
    <source>
        <dbReference type="PIRSR" id="PIRSR601211-2"/>
    </source>
</evidence>
<keyword evidence="3 6" id="KW-1015">Disulfide bond</keyword>
<keyword evidence="2 8" id="KW-0964">Secreted</keyword>
<dbReference type="GO" id="GO:0005543">
    <property type="term" value="F:phospholipid binding"/>
    <property type="evidence" value="ECO:0007669"/>
    <property type="project" value="TreeGrafter"/>
</dbReference>
<proteinExistence type="inferred from homology"/>
<evidence type="ECO:0000256" key="1">
    <source>
        <dbReference type="ARBA" id="ARBA00004613"/>
    </source>
</evidence>
<dbReference type="InterPro" id="IPR036444">
    <property type="entry name" value="PLipase_A2_dom_sf"/>
</dbReference>
<feature type="disulfide bond" evidence="6">
    <location>
        <begin position="71"/>
        <end position="126"/>
    </location>
</feature>
<dbReference type="EMBL" id="JANPWB010000010">
    <property type="protein sequence ID" value="KAJ1144966.1"/>
    <property type="molecule type" value="Genomic_DNA"/>
</dbReference>
<dbReference type="GO" id="GO:0006644">
    <property type="term" value="P:phospholipid metabolic process"/>
    <property type="evidence" value="ECO:0007669"/>
    <property type="project" value="InterPro"/>
</dbReference>
<reference evidence="10" key="1">
    <citation type="journal article" date="2022" name="bioRxiv">
        <title>Sequencing and chromosome-scale assembly of the giantPleurodeles waltlgenome.</title>
        <authorList>
            <person name="Brown T."/>
            <person name="Elewa A."/>
            <person name="Iarovenko S."/>
            <person name="Subramanian E."/>
            <person name="Araus A.J."/>
            <person name="Petzold A."/>
            <person name="Susuki M."/>
            <person name="Suzuki K.-i.T."/>
            <person name="Hayashi T."/>
            <person name="Toyoda A."/>
            <person name="Oliveira C."/>
            <person name="Osipova E."/>
            <person name="Leigh N.D."/>
            <person name="Simon A."/>
            <person name="Yun M.H."/>
        </authorList>
    </citation>
    <scope>NUCLEOTIDE SEQUENCE</scope>
    <source>
        <strain evidence="10">20211129_DDA</strain>
        <tissue evidence="10">Liver</tissue>
    </source>
</reference>
<keyword evidence="8" id="KW-0732">Signal</keyword>
<dbReference type="AlphaFoldDB" id="A0AAV7QWQ7"/>
<comment type="catalytic activity">
    <reaction evidence="8">
        <text>a 1,2-diacyl-sn-glycero-3-phosphocholine + H2O = a 1-acyl-sn-glycero-3-phosphocholine + a fatty acid + H(+)</text>
        <dbReference type="Rhea" id="RHEA:15801"/>
        <dbReference type="ChEBI" id="CHEBI:15377"/>
        <dbReference type="ChEBI" id="CHEBI:15378"/>
        <dbReference type="ChEBI" id="CHEBI:28868"/>
        <dbReference type="ChEBI" id="CHEBI:57643"/>
        <dbReference type="ChEBI" id="CHEBI:58168"/>
        <dbReference type="EC" id="3.1.1.4"/>
    </reaction>
</comment>
<feature type="disulfide bond" evidence="6">
    <location>
        <begin position="105"/>
        <end position="117"/>
    </location>
</feature>
<evidence type="ECO:0000256" key="7">
    <source>
        <dbReference type="RuleBase" id="RU003654"/>
    </source>
</evidence>
<dbReference type="PANTHER" id="PTHR11716">
    <property type="entry name" value="PHOSPHOLIPASE A2 FAMILY MEMBER"/>
    <property type="match status" value="1"/>
</dbReference>
<dbReference type="InterPro" id="IPR033112">
    <property type="entry name" value="PLA2_Asp_AS"/>
</dbReference>
<evidence type="ECO:0000313" key="10">
    <source>
        <dbReference type="EMBL" id="KAJ1144966.1"/>
    </source>
</evidence>
<feature type="active site" evidence="4">
    <location>
        <position position="120"/>
    </location>
</feature>
<dbReference type="SMART" id="SM00085">
    <property type="entry name" value="PA2c"/>
    <property type="match status" value="1"/>
</dbReference>
<evidence type="ECO:0000256" key="6">
    <source>
        <dbReference type="PIRSR" id="PIRSR601211-3"/>
    </source>
</evidence>
<dbReference type="SUPFAM" id="SSF48619">
    <property type="entry name" value="Phospholipase A2, PLA2"/>
    <property type="match status" value="1"/>
</dbReference>
<dbReference type="Pfam" id="PF00068">
    <property type="entry name" value="Phospholip_A2_1"/>
    <property type="match status" value="1"/>
</dbReference>
<dbReference type="GO" id="GO:0005509">
    <property type="term" value="F:calcium ion binding"/>
    <property type="evidence" value="ECO:0007669"/>
    <property type="project" value="InterPro"/>
</dbReference>
<keyword evidence="8" id="KW-0378">Hydrolase</keyword>
<dbReference type="PANTHER" id="PTHR11716:SF6">
    <property type="entry name" value="PHOSPHOLIPASE A2 HOMOLOG OTOCONIN-22"/>
    <property type="match status" value="1"/>
</dbReference>
<comment type="subcellular location">
    <subcellularLocation>
        <location evidence="1 8">Secreted</location>
    </subcellularLocation>
</comment>
<dbReference type="PRINTS" id="PR00389">
    <property type="entry name" value="PHPHLIPASEA2"/>
</dbReference>
<feature type="domain" description="Phospholipase A2-like central" evidence="9">
    <location>
        <begin position="29"/>
        <end position="148"/>
    </location>
</feature>
<dbReference type="PROSITE" id="PS00118">
    <property type="entry name" value="PA2_HIS"/>
    <property type="match status" value="1"/>
</dbReference>
<dbReference type="GO" id="GO:0047498">
    <property type="term" value="F:calcium-dependent phospholipase A2 activity"/>
    <property type="evidence" value="ECO:0007669"/>
    <property type="project" value="TreeGrafter"/>
</dbReference>
<gene>
    <name evidence="10" type="ORF">NDU88_011258</name>
</gene>
<feature type="active site" evidence="4">
    <location>
        <position position="75"/>
    </location>
</feature>
<evidence type="ECO:0000256" key="2">
    <source>
        <dbReference type="ARBA" id="ARBA00022525"/>
    </source>
</evidence>
<dbReference type="PROSITE" id="PS00119">
    <property type="entry name" value="PA2_ASP"/>
    <property type="match status" value="1"/>
</dbReference>
<keyword evidence="5" id="KW-0479">Metal-binding</keyword>
<feature type="signal peptide" evidence="8">
    <location>
        <begin position="1"/>
        <end position="26"/>
    </location>
</feature>
<accession>A0AAV7QWQ7</accession>
<feature type="disulfide bond" evidence="6">
    <location>
        <begin position="56"/>
        <end position="72"/>
    </location>
</feature>